<gene>
    <name evidence="4" type="ORF">G4Y79_22450</name>
</gene>
<feature type="region of interest" description="Disordered" evidence="2">
    <location>
        <begin position="390"/>
        <end position="446"/>
    </location>
</feature>
<name>A0A7S8E8M2_9CHLR</name>
<reference evidence="4 5" key="1">
    <citation type="submission" date="2020-02" db="EMBL/GenBank/DDBJ databases">
        <authorList>
            <person name="Zheng R.K."/>
            <person name="Sun C.M."/>
        </authorList>
    </citation>
    <scope>NUCLEOTIDE SEQUENCE [LARGE SCALE GENOMIC DNA]</scope>
    <source>
        <strain evidence="5">rifampicinis</strain>
    </source>
</reference>
<accession>A0A7S8E8M2</accession>
<proteinExistence type="predicted"/>
<evidence type="ECO:0000256" key="2">
    <source>
        <dbReference type="SAM" id="MobiDB-lite"/>
    </source>
</evidence>
<feature type="region of interest" description="Disordered" evidence="2">
    <location>
        <begin position="466"/>
        <end position="489"/>
    </location>
</feature>
<dbReference type="KEGG" id="pmet:G4Y79_22450"/>
<dbReference type="RefSeq" id="WP_195170482.1">
    <property type="nucleotide sequence ID" value="NZ_CP062983.1"/>
</dbReference>
<dbReference type="InterPro" id="IPR028994">
    <property type="entry name" value="Integrin_alpha_N"/>
</dbReference>
<feature type="signal peptide" evidence="3">
    <location>
        <begin position="1"/>
        <end position="27"/>
    </location>
</feature>
<dbReference type="Pfam" id="PF13517">
    <property type="entry name" value="FG-GAP_3"/>
    <property type="match status" value="3"/>
</dbReference>
<evidence type="ECO:0000313" key="4">
    <source>
        <dbReference type="EMBL" id="QPC82413.1"/>
    </source>
</evidence>
<dbReference type="PANTHER" id="PTHR46580">
    <property type="entry name" value="SENSOR KINASE-RELATED"/>
    <property type="match status" value="1"/>
</dbReference>
<evidence type="ECO:0000256" key="1">
    <source>
        <dbReference type="ARBA" id="ARBA00022729"/>
    </source>
</evidence>
<dbReference type="Proteomes" id="UP000594468">
    <property type="component" value="Chromosome"/>
</dbReference>
<dbReference type="AlphaFoldDB" id="A0A7S8E8M2"/>
<dbReference type="InterPro" id="IPR013517">
    <property type="entry name" value="FG-GAP"/>
</dbReference>
<keyword evidence="5" id="KW-1185">Reference proteome</keyword>
<dbReference type="Gene3D" id="2.130.10.130">
    <property type="entry name" value="Integrin alpha, N-terminal"/>
    <property type="match status" value="2"/>
</dbReference>
<dbReference type="EMBL" id="CP062983">
    <property type="protein sequence ID" value="QPC82413.1"/>
    <property type="molecule type" value="Genomic_DNA"/>
</dbReference>
<sequence length="610" mass="64576">MPKKTFLLSCISIILVSLMLFTGSVRASAVIAFTQLSQPFTNARPSLDVEIADLNGDGHLDAFVVNQNAPNYVYFGQGNGTFTQGSQAIGNDTSRDVALSDLDLDGDIDAAIANGGNGVLNIWHNNGLGTFTNVQNVVTGYNGFGIAAGQIDTDIYPDIFLANERNGAGTIPHPNLFFRNQGNGTFSLTSQLLNDMGANTDVELDDYDGDGDLDAIVVGNNTSYSPTYLWDNDGNGTFTQSMQSLSTVTGTFSGYSSYSISLADLNNDGLQDAFLTNGSNQPNTVWFGQGNMSGFMNSGQLLGSSFSMTSALADIDGDGDVDAFIANNGQPNEVWINDGNGYFTDSGLRLGGNSTSFGVGMGDFDEDGDPDAFIAEFGAVNTVWLNESFTPTPTPTNTPTITNTPTATSTPTETSTPTLTETPTATLTPSETPTYTPTYTPTETVTPSITTTFTSTATYTPTMTFTPSDTPTVTPTVTSSYTPSPSATPIPTLTLSPTASYPPYQGLTACWIQHVNGSGGTQWRVTNPNPVPISTNPEVKLRYNWASYDSFNATGTIKQSAQSWDNTILNPLNTPYSLSLRLEWFLVIGGQPTPILGSLIVNADSTGACS</sequence>
<feature type="chain" id="PRO_5032656572" evidence="3">
    <location>
        <begin position="28"/>
        <end position="610"/>
    </location>
</feature>
<organism evidence="4 5">
    <name type="scientific">Phototrophicus methaneseepsis</name>
    <dbReference type="NCBI Taxonomy" id="2710758"/>
    <lineage>
        <taxon>Bacteria</taxon>
        <taxon>Bacillati</taxon>
        <taxon>Chloroflexota</taxon>
        <taxon>Candidatus Thermofontia</taxon>
        <taxon>Phototrophicales</taxon>
        <taxon>Phototrophicaceae</taxon>
        <taxon>Phototrophicus</taxon>
    </lineage>
</organism>
<protein>
    <submittedName>
        <fullName evidence="4">VCBS repeat-containing protein</fullName>
    </submittedName>
</protein>
<keyword evidence="1 3" id="KW-0732">Signal</keyword>
<evidence type="ECO:0000256" key="3">
    <source>
        <dbReference type="SAM" id="SignalP"/>
    </source>
</evidence>
<dbReference type="PANTHER" id="PTHR46580:SF4">
    <property type="entry name" value="ATP_GTP-BINDING PROTEIN"/>
    <property type="match status" value="1"/>
</dbReference>
<evidence type="ECO:0000313" key="5">
    <source>
        <dbReference type="Proteomes" id="UP000594468"/>
    </source>
</evidence>
<dbReference type="SUPFAM" id="SSF69318">
    <property type="entry name" value="Integrin alpha N-terminal domain"/>
    <property type="match status" value="1"/>
</dbReference>